<evidence type="ECO:0008006" key="9">
    <source>
        <dbReference type="Google" id="ProtNLM"/>
    </source>
</evidence>
<organism evidence="7 8">
    <name type="scientific">Rhodoplanes serenus</name>
    <dbReference type="NCBI Taxonomy" id="200615"/>
    <lineage>
        <taxon>Bacteria</taxon>
        <taxon>Pseudomonadati</taxon>
        <taxon>Pseudomonadota</taxon>
        <taxon>Alphaproteobacteria</taxon>
        <taxon>Hyphomicrobiales</taxon>
        <taxon>Nitrobacteraceae</taxon>
        <taxon>Rhodoplanes</taxon>
    </lineage>
</organism>
<sequence>MPPCIRPRRSSWDYDRAELLADGVMHVVGSCLAVVGAAALLIAAALDQLAGPLTPATLTYSVSLVAMIGISAVYNMWPPSSIKWFLRRFDHSAIYLLIAGTYTPFLAPLKDDLSAGLLLIAVWLTAGIGIALKLGCPGRFDRLSYVLYLLLGWSGVAIFGTLSTSLPFWTLLLLVIGGVLYSVGVVFHLWRNLRFQNAIWHGFVLGAAVCHYIAVFGYAALAEA</sequence>
<dbReference type="PANTHER" id="PTHR20855">
    <property type="entry name" value="ADIPOR/PROGESTIN RECEPTOR-RELATED"/>
    <property type="match status" value="1"/>
</dbReference>
<feature type="binding site" evidence="5">
    <location>
        <position position="201"/>
    </location>
    <ligand>
        <name>Zn(2+)</name>
        <dbReference type="ChEBI" id="CHEBI:29105"/>
    </ligand>
</feature>
<keyword evidence="5" id="KW-0862">Zinc</keyword>
<feature type="transmembrane region" description="Helical" evidence="6">
    <location>
        <begin position="168"/>
        <end position="190"/>
    </location>
</feature>
<keyword evidence="4 6" id="KW-0472">Membrane</keyword>
<keyword evidence="2 6" id="KW-0812">Transmembrane</keyword>
<dbReference type="Proteomes" id="UP000289200">
    <property type="component" value="Unassembled WGS sequence"/>
</dbReference>
<feature type="transmembrane region" description="Helical" evidence="6">
    <location>
        <begin position="89"/>
        <end position="107"/>
    </location>
</feature>
<evidence type="ECO:0000313" key="8">
    <source>
        <dbReference type="Proteomes" id="UP000289200"/>
    </source>
</evidence>
<evidence type="ECO:0000256" key="6">
    <source>
        <dbReference type="SAM" id="Phobius"/>
    </source>
</evidence>
<dbReference type="RefSeq" id="WP_244601651.1">
    <property type="nucleotide sequence ID" value="NZ_UWOC01000164.1"/>
</dbReference>
<evidence type="ECO:0000256" key="2">
    <source>
        <dbReference type="ARBA" id="ARBA00022692"/>
    </source>
</evidence>
<evidence type="ECO:0000256" key="3">
    <source>
        <dbReference type="ARBA" id="ARBA00022989"/>
    </source>
</evidence>
<dbReference type="GO" id="GO:0046872">
    <property type="term" value="F:metal ion binding"/>
    <property type="evidence" value="ECO:0007669"/>
    <property type="project" value="UniProtKB-KW"/>
</dbReference>
<feature type="transmembrane region" description="Helical" evidence="6">
    <location>
        <begin position="202"/>
        <end position="221"/>
    </location>
</feature>
<name>A0A3S4B2M9_9BRAD</name>
<feature type="transmembrane region" description="Helical" evidence="6">
    <location>
        <begin position="58"/>
        <end position="77"/>
    </location>
</feature>
<evidence type="ECO:0000256" key="1">
    <source>
        <dbReference type="ARBA" id="ARBA00004141"/>
    </source>
</evidence>
<dbReference type="InterPro" id="IPR004254">
    <property type="entry name" value="AdipoR/HlyIII-related"/>
</dbReference>
<evidence type="ECO:0000256" key="5">
    <source>
        <dbReference type="PIRSR" id="PIRSR604254-1"/>
    </source>
</evidence>
<dbReference type="PANTHER" id="PTHR20855:SF3">
    <property type="entry name" value="LD03007P"/>
    <property type="match status" value="1"/>
</dbReference>
<dbReference type="EMBL" id="UWOC01000164">
    <property type="protein sequence ID" value="VCU10255.1"/>
    <property type="molecule type" value="Genomic_DNA"/>
</dbReference>
<feature type="transmembrane region" description="Helical" evidence="6">
    <location>
        <begin position="113"/>
        <end position="132"/>
    </location>
</feature>
<keyword evidence="3 6" id="KW-1133">Transmembrane helix</keyword>
<dbReference type="AlphaFoldDB" id="A0A3S4B2M9"/>
<keyword evidence="8" id="KW-1185">Reference proteome</keyword>
<comment type="subcellular location">
    <subcellularLocation>
        <location evidence="1">Membrane</location>
        <topology evidence="1">Multi-pass membrane protein</topology>
    </subcellularLocation>
</comment>
<comment type="caution">
    <text evidence="7">The sequence shown here is derived from an EMBL/GenBank/DDBJ whole genome shotgun (WGS) entry which is preliminary data.</text>
</comment>
<gene>
    <name evidence="7" type="ORF">RHODGE_RHODGE_03442</name>
</gene>
<feature type="transmembrane region" description="Helical" evidence="6">
    <location>
        <begin position="144"/>
        <end position="162"/>
    </location>
</feature>
<dbReference type="GO" id="GO:0016020">
    <property type="term" value="C:membrane"/>
    <property type="evidence" value="ECO:0007669"/>
    <property type="project" value="UniProtKB-SubCell"/>
</dbReference>
<keyword evidence="5" id="KW-0479">Metal-binding</keyword>
<protein>
    <recommendedName>
        <fullName evidence="9">DNA-binding protein</fullName>
    </recommendedName>
</protein>
<proteinExistence type="predicted"/>
<dbReference type="Pfam" id="PF03006">
    <property type="entry name" value="HlyIII"/>
    <property type="match status" value="1"/>
</dbReference>
<evidence type="ECO:0000256" key="4">
    <source>
        <dbReference type="ARBA" id="ARBA00023136"/>
    </source>
</evidence>
<evidence type="ECO:0000313" key="7">
    <source>
        <dbReference type="EMBL" id="VCU10255.1"/>
    </source>
</evidence>
<reference evidence="8" key="1">
    <citation type="submission" date="2018-10" db="EMBL/GenBank/DDBJ databases">
        <authorList>
            <person name="Peiro R."/>
            <person name="Begona"/>
            <person name="Cbmso G."/>
            <person name="Lopez M."/>
            <person name="Gonzalez S."/>
            <person name="Sacristan E."/>
            <person name="Castillo E."/>
        </authorList>
    </citation>
    <scope>NUCLEOTIDE SEQUENCE [LARGE SCALE GENOMIC DNA]</scope>
</reference>
<feature type="transmembrane region" description="Helical" evidence="6">
    <location>
        <begin position="20"/>
        <end position="46"/>
    </location>
</feature>
<accession>A0A3S4B2M9</accession>